<feature type="region of interest" description="Disordered" evidence="7">
    <location>
        <begin position="738"/>
        <end position="762"/>
    </location>
</feature>
<dbReference type="Proteomes" id="UP000265566">
    <property type="component" value="Chromosome 3"/>
</dbReference>
<feature type="region of interest" description="Disordered" evidence="7">
    <location>
        <begin position="285"/>
        <end position="331"/>
    </location>
</feature>
<comment type="caution">
    <text evidence="9">The sequence shown here is derived from an EMBL/GenBank/DDBJ whole genome shotgun (WGS) entry which is preliminary data.</text>
</comment>
<feature type="domain" description="PH" evidence="8">
    <location>
        <begin position="70"/>
        <end position="197"/>
    </location>
</feature>
<keyword evidence="6" id="KW-0446">Lipid-binding</keyword>
<dbReference type="AlphaFoldDB" id="A0A396IWD7"/>
<dbReference type="InterPro" id="IPR000648">
    <property type="entry name" value="Oxysterol-bd"/>
</dbReference>
<dbReference type="Pfam" id="PF01237">
    <property type="entry name" value="Oxysterol_BP"/>
    <property type="match status" value="1"/>
</dbReference>
<feature type="region of interest" description="Disordered" evidence="7">
    <location>
        <begin position="1"/>
        <end position="53"/>
    </location>
</feature>
<dbReference type="InterPro" id="IPR001849">
    <property type="entry name" value="PH_domain"/>
</dbReference>
<comment type="similarity">
    <text evidence="2">Belongs to the OSBP family.</text>
</comment>
<dbReference type="PROSITE" id="PS50003">
    <property type="entry name" value="PH_DOMAIN"/>
    <property type="match status" value="1"/>
</dbReference>
<evidence type="ECO:0000256" key="6">
    <source>
        <dbReference type="ARBA" id="ARBA00023121"/>
    </source>
</evidence>
<name>A0A396IWD7_MEDTR</name>
<dbReference type="EMBL" id="PSQE01000003">
    <property type="protein sequence ID" value="RHN70016.1"/>
    <property type="molecule type" value="Genomic_DNA"/>
</dbReference>
<organism evidence="9 10">
    <name type="scientific">Medicago truncatula</name>
    <name type="common">Barrel medic</name>
    <name type="synonym">Medicago tribuloides</name>
    <dbReference type="NCBI Taxonomy" id="3880"/>
    <lineage>
        <taxon>Eukaryota</taxon>
        <taxon>Viridiplantae</taxon>
        <taxon>Streptophyta</taxon>
        <taxon>Embryophyta</taxon>
        <taxon>Tracheophyta</taxon>
        <taxon>Spermatophyta</taxon>
        <taxon>Magnoliopsida</taxon>
        <taxon>eudicotyledons</taxon>
        <taxon>Gunneridae</taxon>
        <taxon>Pentapetalae</taxon>
        <taxon>rosids</taxon>
        <taxon>fabids</taxon>
        <taxon>Fabales</taxon>
        <taxon>Fabaceae</taxon>
        <taxon>Papilionoideae</taxon>
        <taxon>50 kb inversion clade</taxon>
        <taxon>NPAAA clade</taxon>
        <taxon>Hologalegina</taxon>
        <taxon>IRL clade</taxon>
        <taxon>Trifolieae</taxon>
        <taxon>Medicago</taxon>
    </lineage>
</organism>
<proteinExistence type="inferred from homology"/>
<comment type="function">
    <text evidence="1">May be involved in the transport of sterols.</text>
</comment>
<dbReference type="FunFam" id="3.30.70.3490:FF:000013">
    <property type="entry name" value="Oxysterol-binding protein-related protein 2A"/>
    <property type="match status" value="1"/>
</dbReference>
<sequence>MQSFRKAQNDDEPGSSSKNPHKASTPFRSLSTCNRHGRTSSSNRVVQRSASARLARQSTSRELMLNDIVGNGISGILYKWVNYGRGWRPRWFVLHDGVLSYYKIHGSNKLILNRDVEQRSKVIGDESIRRIASNRHCPSRHRKPVSEIHLMVCSVRENKSDERRFCICTGTKKRFHLRAESKEDRTMWMEAMMAAKNMYPRLPTTAEITSPSVSVVISTDKLRQRLLQEGVNEIAIRECEDIMRAELFQLHTYIVALKQKQLLLTDTLRNLETEKVDLENTLVEDQRQFKDEGESYLSTHEEDSDGSADGSGSEYSDEQDRNDDNSEDENDAFFDTYEILTTSSIRSNESEETSSNPTIGSNYPHIDRRKKLPDPVGKETGISLWSIIKDNIGKDLTKVCLPVYFNEPISSLQKCFEDLEYSHLLDQAYECGKKGDRLMRILYVAAFAVSGYANTSGRTCKPFNPLLGETYEADYPDKGVRFISEKVSHHPMVVACHCEGQGWKFWGDSNLKNKFWGRSIQLDPIGILTVEFDDGEVFYWSKVTTSIYNLILGKLYCDHYGTMRMEGNSEYSCKIKFKEQSIIDRNPHQVHGTVEDKKGKTMATLFGKWDESLHYIIGAGKGKGSNASSKGHMLWKQNEIPEQKTRYNLTEFAITLNEITPGLKEKLPPTDSRLRPDQRCLENGEYEMANSEKLRLEQRQRQARKMQEKGWKPRWFAKEEGSNSYRYVGGYWETREKGKWESSPDIFGQFSADPDQESNLTP</sequence>
<feature type="compositionally biased region" description="Polar residues" evidence="7">
    <location>
        <begin position="26"/>
        <end position="53"/>
    </location>
</feature>
<dbReference type="Pfam" id="PF00169">
    <property type="entry name" value="PH"/>
    <property type="match status" value="1"/>
</dbReference>
<dbReference type="SUPFAM" id="SSF144000">
    <property type="entry name" value="Oxysterol-binding protein-like"/>
    <property type="match status" value="1"/>
</dbReference>
<dbReference type="Gene3D" id="3.30.70.3490">
    <property type="match status" value="1"/>
</dbReference>
<evidence type="ECO:0000256" key="3">
    <source>
        <dbReference type="ARBA" id="ARBA00022448"/>
    </source>
</evidence>
<dbReference type="Gene3D" id="2.30.29.30">
    <property type="entry name" value="Pleckstrin-homology domain (PH domain)/Phosphotyrosine-binding domain (PTB)"/>
    <property type="match status" value="1"/>
</dbReference>
<keyword evidence="5" id="KW-0445">Lipid transport</keyword>
<evidence type="ECO:0000256" key="5">
    <source>
        <dbReference type="ARBA" id="ARBA00023055"/>
    </source>
</evidence>
<protein>
    <submittedName>
        <fullName evidence="9">Putative oxysterol-binding protein</fullName>
    </submittedName>
</protein>
<dbReference type="InterPro" id="IPR037239">
    <property type="entry name" value="OSBP_sf"/>
</dbReference>
<evidence type="ECO:0000313" key="10">
    <source>
        <dbReference type="Proteomes" id="UP000265566"/>
    </source>
</evidence>
<evidence type="ECO:0000256" key="1">
    <source>
        <dbReference type="ARBA" id="ARBA00003361"/>
    </source>
</evidence>
<dbReference type="Gramene" id="rna18555">
    <property type="protein sequence ID" value="RHN70016.1"/>
    <property type="gene ID" value="gene18555"/>
</dbReference>
<evidence type="ECO:0000259" key="8">
    <source>
        <dbReference type="PROSITE" id="PS50003"/>
    </source>
</evidence>
<dbReference type="InterPro" id="IPR011993">
    <property type="entry name" value="PH-like_dom_sf"/>
</dbReference>
<evidence type="ECO:0000256" key="7">
    <source>
        <dbReference type="SAM" id="MobiDB-lite"/>
    </source>
</evidence>
<keyword evidence="3" id="KW-0813">Transport</keyword>
<dbReference type="GO" id="GO:0008289">
    <property type="term" value="F:lipid binding"/>
    <property type="evidence" value="ECO:0007669"/>
    <property type="project" value="UniProtKB-KW"/>
</dbReference>
<dbReference type="GO" id="GO:0006869">
    <property type="term" value="P:lipid transport"/>
    <property type="evidence" value="ECO:0007669"/>
    <property type="project" value="UniProtKB-KW"/>
</dbReference>
<dbReference type="Gene3D" id="2.40.160.120">
    <property type="match status" value="1"/>
</dbReference>
<dbReference type="PANTHER" id="PTHR10972">
    <property type="entry name" value="OXYSTEROL-BINDING PROTEIN-RELATED"/>
    <property type="match status" value="1"/>
</dbReference>
<dbReference type="SMART" id="SM00233">
    <property type="entry name" value="PH"/>
    <property type="match status" value="1"/>
</dbReference>
<keyword evidence="4" id="KW-0175">Coiled coil</keyword>
<evidence type="ECO:0000256" key="4">
    <source>
        <dbReference type="ARBA" id="ARBA00023054"/>
    </source>
</evidence>
<feature type="region of interest" description="Disordered" evidence="7">
    <location>
        <begin position="344"/>
        <end position="372"/>
    </location>
</feature>
<accession>A0A396IWD7</accession>
<dbReference type="SUPFAM" id="SSF50729">
    <property type="entry name" value="PH domain-like"/>
    <property type="match status" value="1"/>
</dbReference>
<dbReference type="FunFam" id="2.40.160.120:FF:000006">
    <property type="entry name" value="oxysterol-binding protein-related protein 1D isoform X1"/>
    <property type="match status" value="1"/>
</dbReference>
<reference evidence="10" key="1">
    <citation type="journal article" date="2018" name="Nat. Plants">
        <title>Whole-genome landscape of Medicago truncatula symbiotic genes.</title>
        <authorList>
            <person name="Pecrix Y."/>
            <person name="Staton S.E."/>
            <person name="Sallet E."/>
            <person name="Lelandais-Briere C."/>
            <person name="Moreau S."/>
            <person name="Carrere S."/>
            <person name="Blein T."/>
            <person name="Jardinaud M.F."/>
            <person name="Latrasse D."/>
            <person name="Zouine M."/>
            <person name="Zahm M."/>
            <person name="Kreplak J."/>
            <person name="Mayjonade B."/>
            <person name="Satge C."/>
            <person name="Perez M."/>
            <person name="Cauet S."/>
            <person name="Marande W."/>
            <person name="Chantry-Darmon C."/>
            <person name="Lopez-Roques C."/>
            <person name="Bouchez O."/>
            <person name="Berard A."/>
            <person name="Debelle F."/>
            <person name="Munos S."/>
            <person name="Bendahmane A."/>
            <person name="Berges H."/>
            <person name="Niebel A."/>
            <person name="Buitink J."/>
            <person name="Frugier F."/>
            <person name="Benhamed M."/>
            <person name="Crespi M."/>
            <person name="Gouzy J."/>
            <person name="Gamas P."/>
        </authorList>
    </citation>
    <scope>NUCLEOTIDE SEQUENCE [LARGE SCALE GENOMIC DNA]</scope>
    <source>
        <strain evidence="10">cv. Jemalong A17</strain>
    </source>
</reference>
<dbReference type="PANTHER" id="PTHR10972:SF171">
    <property type="entry name" value="OSBP(OXYSTEROL-BINDING PROTEIN)-RELATED PROTEIN 1C"/>
    <property type="match status" value="1"/>
</dbReference>
<gene>
    <name evidence="9" type="ORF">MtrunA17_Chr3g0131011</name>
</gene>
<evidence type="ECO:0000256" key="2">
    <source>
        <dbReference type="ARBA" id="ARBA00008842"/>
    </source>
</evidence>
<evidence type="ECO:0000313" key="9">
    <source>
        <dbReference type="EMBL" id="RHN70016.1"/>
    </source>
</evidence>